<accession>A0AAW1HXV5</accession>
<sequence>MLVSAVEKGFICLYLLILIYWLFLRIILSSQLKYRISCMLLKHQMFRCSRVGSTTLTHFSIFFCSLHLNLCSCRALSLLSFLLTFFLSNNAAIFLLIFLFTNL</sequence>
<comment type="caution">
    <text evidence="2">The sequence shown here is derived from an EMBL/GenBank/DDBJ whole genome shotgun (WGS) entry which is preliminary data.</text>
</comment>
<keyword evidence="1" id="KW-0812">Transmembrane</keyword>
<gene>
    <name evidence="2" type="ORF">RND81_10G048100</name>
</gene>
<keyword evidence="3" id="KW-1185">Reference proteome</keyword>
<proteinExistence type="predicted"/>
<evidence type="ECO:0000313" key="2">
    <source>
        <dbReference type="EMBL" id="KAK9682071.1"/>
    </source>
</evidence>
<evidence type="ECO:0000256" key="1">
    <source>
        <dbReference type="SAM" id="Phobius"/>
    </source>
</evidence>
<keyword evidence="1" id="KW-1133">Transmembrane helix</keyword>
<name>A0AAW1HXV5_SAPOF</name>
<organism evidence="2 3">
    <name type="scientific">Saponaria officinalis</name>
    <name type="common">Common soapwort</name>
    <name type="synonym">Lychnis saponaria</name>
    <dbReference type="NCBI Taxonomy" id="3572"/>
    <lineage>
        <taxon>Eukaryota</taxon>
        <taxon>Viridiplantae</taxon>
        <taxon>Streptophyta</taxon>
        <taxon>Embryophyta</taxon>
        <taxon>Tracheophyta</taxon>
        <taxon>Spermatophyta</taxon>
        <taxon>Magnoliopsida</taxon>
        <taxon>eudicotyledons</taxon>
        <taxon>Gunneridae</taxon>
        <taxon>Pentapetalae</taxon>
        <taxon>Caryophyllales</taxon>
        <taxon>Caryophyllaceae</taxon>
        <taxon>Caryophylleae</taxon>
        <taxon>Saponaria</taxon>
    </lineage>
</organism>
<dbReference type="AlphaFoldDB" id="A0AAW1HXV5"/>
<evidence type="ECO:0000313" key="3">
    <source>
        <dbReference type="Proteomes" id="UP001443914"/>
    </source>
</evidence>
<protein>
    <submittedName>
        <fullName evidence="2">Uncharacterized protein</fullName>
    </submittedName>
</protein>
<feature type="transmembrane region" description="Helical" evidence="1">
    <location>
        <begin position="6"/>
        <end position="28"/>
    </location>
</feature>
<feature type="transmembrane region" description="Helical" evidence="1">
    <location>
        <begin position="76"/>
        <end position="100"/>
    </location>
</feature>
<dbReference type="Proteomes" id="UP001443914">
    <property type="component" value="Unassembled WGS sequence"/>
</dbReference>
<keyword evidence="1" id="KW-0472">Membrane</keyword>
<reference evidence="2" key="1">
    <citation type="submission" date="2024-03" db="EMBL/GenBank/DDBJ databases">
        <title>WGS assembly of Saponaria officinalis var. Norfolk2.</title>
        <authorList>
            <person name="Jenkins J."/>
            <person name="Shu S."/>
            <person name="Grimwood J."/>
            <person name="Barry K."/>
            <person name="Goodstein D."/>
            <person name="Schmutz J."/>
            <person name="Leebens-Mack J."/>
            <person name="Osbourn A."/>
        </authorList>
    </citation>
    <scope>NUCLEOTIDE SEQUENCE [LARGE SCALE GENOMIC DNA]</scope>
    <source>
        <strain evidence="2">JIC</strain>
    </source>
</reference>
<dbReference type="EMBL" id="JBDFQZ010000010">
    <property type="protein sequence ID" value="KAK9682071.1"/>
    <property type="molecule type" value="Genomic_DNA"/>
</dbReference>